<sequence length="715" mass="78117">MSTSEAASGHAAGLTYPDATRLDLVEDLHGHRVADPYRWLEDFSGADTQQWCARQDALFARAREDWFGPEAHEALRARLGELADAGYVGAPVWRGARRFFLRRRPGQDHNVLLYADGEGEERVLIDPAALDPSGATTLDGWQPSLDGRLLAYLLSEGGTEESMLRVLDVSTGEIVDGPIDRARYTSIAWLPDGGSFYYVRRLAADQVPQGESQFHRRVFLHRLGQDAGLDTEVFGEGLEKTNYYEPRLSRDGRWLRVGVYRGTAPRNDLYLADLTASAPEAPEFTAVQEGEDFETSLTVGRDGLFYLFTQRDAPNARLCVAEPGKLDPAHWREAVPQDPEAVLHDYAILDGPELDRPLVLALHARHGLSELSLFDPATGERVGQVATPGNGSILGLSEHLDGGPSAWFGYTDHTTPDQVYRYDARSGEIELWAASPGGVALGAVHVHREQYTSKDGTRIQLTVLAPSDAPDLPRPTILYGYGGFDISLTPAFSAQRLAWVEAGGVFAIANLRGGGEEGESWHRAGMFGHKQNVFDDFHAAGDHLVERGWTTPGQLGIFGGSNGGLLVGAALTQRPEAYAAVVCSAPLLDMLRYELFGLGATWNVEYGSAEVAEEFEWLLGYSPYHHVRDAAAYPATLFTVFEGDTRVDTLHARKLAAALQHATAAEPADRPILLRRELNVGHGQRAVSRSIPLWIDQLGFFAHQLDLGSMTGTGA</sequence>
<evidence type="ECO:0000256" key="3">
    <source>
        <dbReference type="ARBA" id="ARBA00011897"/>
    </source>
</evidence>
<dbReference type="Gene3D" id="3.40.50.1820">
    <property type="entry name" value="alpha/beta hydrolase"/>
    <property type="match status" value="1"/>
</dbReference>
<dbReference type="PROSITE" id="PS00708">
    <property type="entry name" value="PRO_ENDOPEP_SER"/>
    <property type="match status" value="1"/>
</dbReference>
<gene>
    <name evidence="9" type="ORF">KDL01_29695</name>
</gene>
<comment type="similarity">
    <text evidence="2">Belongs to the peptidase S9A family.</text>
</comment>
<evidence type="ECO:0000259" key="7">
    <source>
        <dbReference type="Pfam" id="PF00326"/>
    </source>
</evidence>
<dbReference type="Gene3D" id="2.130.10.120">
    <property type="entry name" value="Prolyl oligopeptidase, N-terminal domain"/>
    <property type="match status" value="1"/>
</dbReference>
<dbReference type="InterPro" id="IPR051167">
    <property type="entry name" value="Prolyl_oligopep/macrocyclase"/>
</dbReference>
<evidence type="ECO:0000256" key="5">
    <source>
        <dbReference type="ARBA" id="ARBA00022801"/>
    </source>
</evidence>
<dbReference type="PRINTS" id="PR00862">
    <property type="entry name" value="PROLIGOPTASE"/>
</dbReference>
<evidence type="ECO:0000259" key="8">
    <source>
        <dbReference type="Pfam" id="PF02897"/>
    </source>
</evidence>
<dbReference type="InterPro" id="IPR002471">
    <property type="entry name" value="Pept_S9_AS"/>
</dbReference>
<evidence type="ECO:0000256" key="6">
    <source>
        <dbReference type="ARBA" id="ARBA00022825"/>
    </source>
</evidence>
<dbReference type="InterPro" id="IPR001375">
    <property type="entry name" value="Peptidase_S9_cat"/>
</dbReference>
<dbReference type="InterPro" id="IPR023302">
    <property type="entry name" value="Pept_S9A_N"/>
</dbReference>
<protein>
    <recommendedName>
        <fullName evidence="3">prolyl oligopeptidase</fullName>
        <ecNumber evidence="3">3.4.21.26</ecNumber>
    </recommendedName>
</protein>
<evidence type="ECO:0000256" key="4">
    <source>
        <dbReference type="ARBA" id="ARBA00022670"/>
    </source>
</evidence>
<proteinExistence type="inferred from homology"/>
<evidence type="ECO:0000256" key="2">
    <source>
        <dbReference type="ARBA" id="ARBA00005228"/>
    </source>
</evidence>
<dbReference type="GO" id="GO:0005829">
    <property type="term" value="C:cytosol"/>
    <property type="evidence" value="ECO:0007669"/>
    <property type="project" value="TreeGrafter"/>
</dbReference>
<accession>A0A941ETS6</accession>
<dbReference type="RefSeq" id="WP_212531957.1">
    <property type="nucleotide sequence ID" value="NZ_JAGSOG010000208.1"/>
</dbReference>
<comment type="caution">
    <text evidence="9">The sequence shown here is derived from an EMBL/GenBank/DDBJ whole genome shotgun (WGS) entry which is preliminary data.</text>
</comment>
<organism evidence="9 10">
    <name type="scientific">Actinospica durhamensis</name>
    <dbReference type="NCBI Taxonomy" id="1508375"/>
    <lineage>
        <taxon>Bacteria</taxon>
        <taxon>Bacillati</taxon>
        <taxon>Actinomycetota</taxon>
        <taxon>Actinomycetes</taxon>
        <taxon>Catenulisporales</taxon>
        <taxon>Actinospicaceae</taxon>
        <taxon>Actinospica</taxon>
    </lineage>
</organism>
<keyword evidence="5" id="KW-0378">Hydrolase</keyword>
<keyword evidence="4" id="KW-0645">Protease</keyword>
<feature type="domain" description="Peptidase S9 prolyl oligopeptidase catalytic" evidence="7">
    <location>
        <begin position="491"/>
        <end position="706"/>
    </location>
</feature>
<comment type="catalytic activity">
    <reaction evidence="1">
        <text>Hydrolysis of Pro-|-Xaa &gt;&gt; Ala-|-Xaa in oligopeptides.</text>
        <dbReference type="EC" id="3.4.21.26"/>
    </reaction>
</comment>
<dbReference type="GO" id="GO:0006508">
    <property type="term" value="P:proteolysis"/>
    <property type="evidence" value="ECO:0007669"/>
    <property type="project" value="UniProtKB-KW"/>
</dbReference>
<dbReference type="GO" id="GO:0070012">
    <property type="term" value="F:oligopeptidase activity"/>
    <property type="evidence" value="ECO:0007669"/>
    <property type="project" value="TreeGrafter"/>
</dbReference>
<dbReference type="PANTHER" id="PTHR42881:SF2">
    <property type="entry name" value="PROLYL ENDOPEPTIDASE"/>
    <property type="match status" value="1"/>
</dbReference>
<dbReference type="EC" id="3.4.21.26" evidence="3"/>
<dbReference type="Pfam" id="PF00326">
    <property type="entry name" value="Peptidase_S9"/>
    <property type="match status" value="1"/>
</dbReference>
<dbReference type="InterPro" id="IPR029058">
    <property type="entry name" value="AB_hydrolase_fold"/>
</dbReference>
<dbReference type="SUPFAM" id="SSF50993">
    <property type="entry name" value="Peptidase/esterase 'gauge' domain"/>
    <property type="match status" value="1"/>
</dbReference>
<dbReference type="PANTHER" id="PTHR42881">
    <property type="entry name" value="PROLYL ENDOPEPTIDASE"/>
    <property type="match status" value="1"/>
</dbReference>
<dbReference type="InterPro" id="IPR002470">
    <property type="entry name" value="Peptidase_S9A"/>
</dbReference>
<name>A0A941ETS6_9ACTN</name>
<evidence type="ECO:0000313" key="10">
    <source>
        <dbReference type="Proteomes" id="UP000675781"/>
    </source>
</evidence>
<keyword evidence="10" id="KW-1185">Reference proteome</keyword>
<dbReference type="AlphaFoldDB" id="A0A941ETS6"/>
<reference evidence="9" key="1">
    <citation type="submission" date="2021-04" db="EMBL/GenBank/DDBJ databases">
        <title>Genome based classification of Actinospica acidithermotolerans sp. nov., an actinobacterium isolated from an Indonesian hot spring.</title>
        <authorList>
            <person name="Kusuma A.B."/>
            <person name="Putra K.E."/>
            <person name="Nafisah S."/>
            <person name="Loh J."/>
            <person name="Nouioui I."/>
            <person name="Goodfellow M."/>
        </authorList>
    </citation>
    <scope>NUCLEOTIDE SEQUENCE</scope>
    <source>
        <strain evidence="9">CSCA 57</strain>
    </source>
</reference>
<dbReference type="Pfam" id="PF02897">
    <property type="entry name" value="Peptidase_S9_N"/>
    <property type="match status" value="1"/>
</dbReference>
<evidence type="ECO:0000313" key="9">
    <source>
        <dbReference type="EMBL" id="MBR7837490.1"/>
    </source>
</evidence>
<dbReference type="SUPFAM" id="SSF53474">
    <property type="entry name" value="alpha/beta-Hydrolases"/>
    <property type="match status" value="1"/>
</dbReference>
<dbReference type="EMBL" id="JAGSOG010000208">
    <property type="protein sequence ID" value="MBR7837490.1"/>
    <property type="molecule type" value="Genomic_DNA"/>
</dbReference>
<keyword evidence="6" id="KW-0720">Serine protease</keyword>
<feature type="domain" description="Peptidase S9A N-terminal" evidence="8">
    <location>
        <begin position="18"/>
        <end position="434"/>
    </location>
</feature>
<evidence type="ECO:0000256" key="1">
    <source>
        <dbReference type="ARBA" id="ARBA00001070"/>
    </source>
</evidence>
<dbReference type="GO" id="GO:0004252">
    <property type="term" value="F:serine-type endopeptidase activity"/>
    <property type="evidence" value="ECO:0007669"/>
    <property type="project" value="UniProtKB-EC"/>
</dbReference>
<dbReference type="Proteomes" id="UP000675781">
    <property type="component" value="Unassembled WGS sequence"/>
</dbReference>